<dbReference type="EMBL" id="AP022614">
    <property type="protein sequence ID" value="BBZ46225.1"/>
    <property type="molecule type" value="Genomic_DNA"/>
</dbReference>
<dbReference type="AlphaFoldDB" id="A0A7I7YWF1"/>
<accession>A0A7I7YWF1</accession>
<evidence type="ECO:0000313" key="1">
    <source>
        <dbReference type="EMBL" id="BBZ46225.1"/>
    </source>
</evidence>
<organism evidence="1 2">
    <name type="scientific">Mycobacterium parmense</name>
    <dbReference type="NCBI Taxonomy" id="185642"/>
    <lineage>
        <taxon>Bacteria</taxon>
        <taxon>Bacillati</taxon>
        <taxon>Actinomycetota</taxon>
        <taxon>Actinomycetes</taxon>
        <taxon>Mycobacteriales</taxon>
        <taxon>Mycobacteriaceae</taxon>
        <taxon>Mycobacterium</taxon>
        <taxon>Mycobacterium simiae complex</taxon>
    </lineage>
</organism>
<dbReference type="RefSeq" id="WP_232066651.1">
    <property type="nucleotide sequence ID" value="NZ_AP022614.1"/>
</dbReference>
<keyword evidence="2" id="KW-1185">Reference proteome</keyword>
<sequence length="64" mass="7229">MALLQPCTNDRIACGPAQWIGPITDSDDAAALRDWLELGEWENTPVPRKLGRHQLWTRSLSRSN</sequence>
<proteinExistence type="predicted"/>
<name>A0A7I7YWF1_9MYCO</name>
<protein>
    <submittedName>
        <fullName evidence="1">Uncharacterized protein</fullName>
    </submittedName>
</protein>
<gene>
    <name evidence="1" type="ORF">MPRM_35060</name>
</gene>
<reference evidence="1 2" key="1">
    <citation type="journal article" date="2019" name="Emerg. Microbes Infect.">
        <title>Comprehensive subspecies identification of 175 nontuberculous mycobacteria species based on 7547 genomic profiles.</title>
        <authorList>
            <person name="Matsumoto Y."/>
            <person name="Kinjo T."/>
            <person name="Motooka D."/>
            <person name="Nabeya D."/>
            <person name="Jung N."/>
            <person name="Uechi K."/>
            <person name="Horii T."/>
            <person name="Iida T."/>
            <person name="Fujita J."/>
            <person name="Nakamura S."/>
        </authorList>
    </citation>
    <scope>NUCLEOTIDE SEQUENCE [LARGE SCALE GENOMIC DNA]</scope>
    <source>
        <strain evidence="1 2">JCM 14742</strain>
    </source>
</reference>
<dbReference type="Proteomes" id="UP000467105">
    <property type="component" value="Chromosome"/>
</dbReference>
<evidence type="ECO:0000313" key="2">
    <source>
        <dbReference type="Proteomes" id="UP000467105"/>
    </source>
</evidence>